<keyword evidence="5" id="KW-1185">Reference proteome</keyword>
<dbReference type="PANTHER" id="PTHR47435">
    <property type="entry name" value="KELCH REPEAT PROTEIN (AFU_ORTHOLOGUE AFUA_5G12780)"/>
    <property type="match status" value="1"/>
</dbReference>
<dbReference type="PANTHER" id="PTHR47435:SF4">
    <property type="entry name" value="KELCH REPEAT PROTEIN (AFU_ORTHOLOGUE AFUA_5G12780)"/>
    <property type="match status" value="1"/>
</dbReference>
<dbReference type="Gene3D" id="2.120.10.80">
    <property type="entry name" value="Kelch-type beta propeller"/>
    <property type="match status" value="2"/>
</dbReference>
<reference evidence="4" key="1">
    <citation type="journal article" date="2020" name="Stud. Mycol.">
        <title>101 Dothideomycetes genomes: a test case for predicting lifestyles and emergence of pathogens.</title>
        <authorList>
            <person name="Haridas S."/>
            <person name="Albert R."/>
            <person name="Binder M."/>
            <person name="Bloem J."/>
            <person name="Labutti K."/>
            <person name="Salamov A."/>
            <person name="Andreopoulos B."/>
            <person name="Baker S."/>
            <person name="Barry K."/>
            <person name="Bills G."/>
            <person name="Bluhm B."/>
            <person name="Cannon C."/>
            <person name="Castanera R."/>
            <person name="Culley D."/>
            <person name="Daum C."/>
            <person name="Ezra D."/>
            <person name="Gonzalez J."/>
            <person name="Henrissat B."/>
            <person name="Kuo A."/>
            <person name="Liang C."/>
            <person name="Lipzen A."/>
            <person name="Lutzoni F."/>
            <person name="Magnuson J."/>
            <person name="Mondo S."/>
            <person name="Nolan M."/>
            <person name="Ohm R."/>
            <person name="Pangilinan J."/>
            <person name="Park H.-J."/>
            <person name="Ramirez L."/>
            <person name="Alfaro M."/>
            <person name="Sun H."/>
            <person name="Tritt A."/>
            <person name="Yoshinaga Y."/>
            <person name="Zwiers L.-H."/>
            <person name="Turgeon B."/>
            <person name="Goodwin S."/>
            <person name="Spatafora J."/>
            <person name="Crous P."/>
            <person name="Grigoriev I."/>
        </authorList>
    </citation>
    <scope>NUCLEOTIDE SEQUENCE</scope>
    <source>
        <strain evidence="4">CBS 101060</strain>
    </source>
</reference>
<dbReference type="Pfam" id="PF24681">
    <property type="entry name" value="Kelch_KLHDC2_KLHL20_DRC7"/>
    <property type="match status" value="2"/>
</dbReference>
<evidence type="ECO:0000256" key="2">
    <source>
        <dbReference type="ARBA" id="ARBA00023004"/>
    </source>
</evidence>
<name>A0A9P4VX50_9PEZI</name>
<dbReference type="EMBL" id="MU006089">
    <property type="protein sequence ID" value="KAF2843434.1"/>
    <property type="molecule type" value="Genomic_DNA"/>
</dbReference>
<dbReference type="InterPro" id="IPR015915">
    <property type="entry name" value="Kelch-typ_b-propeller"/>
</dbReference>
<dbReference type="OrthoDB" id="10250130at2759"/>
<keyword evidence="2" id="KW-0408">Iron</keyword>
<keyword evidence="1" id="KW-0677">Repeat</keyword>
<dbReference type="GO" id="GO:0019760">
    <property type="term" value="P:glucosinolate metabolic process"/>
    <property type="evidence" value="ECO:0007669"/>
    <property type="project" value="UniProtKB-ARBA"/>
</dbReference>
<dbReference type="Proteomes" id="UP000799429">
    <property type="component" value="Unassembled WGS sequence"/>
</dbReference>
<dbReference type="AlphaFoldDB" id="A0A9P4VX50"/>
<evidence type="ECO:0000256" key="3">
    <source>
        <dbReference type="SAM" id="MobiDB-lite"/>
    </source>
</evidence>
<sequence length="472" mass="49948">MESYLFEFSSAQFLLLQHNSSFTTQVTMADIAGALSAAENLVGGAAAFVKGIIHPTQPINATFTHITSAPVPRSYHSISIIKGRAYIFGGETKAGTLANNDMQIVILPSSGVLDADYQSIPARSSSGKDVPAARKNHTTAVVGDEIYLFGGEDTSGPLNEEGRVWVYHTISNSWSYLQPVGGQPYPSSRSSHTIAASDEPRAEGKTYHERFPQQPLDPAKAVPEPPRADTSGTLFIIGGKGTDGTIYNDTWGFDIRTRSWSALPITPSPSTDSSAVIAGSHLYLFGGHDGNSYLGPSIFSLDISGVIRTSNISLPPTPDTPGWPWQTVSFDPSAGPSPRSGASLVPVTTGQGREYLLLISGTGSSGPLADVWSYQLPSSGRSAALTKDKTREAIGRDTKMETWAEVQYLYVNAEGDAVKAKQGQVEVFEGRSGFASAKGTEVDGATAVVWGGVGGNESGQVLGDGWLITVDR</sequence>
<organism evidence="4 5">
    <name type="scientific">Patellaria atrata CBS 101060</name>
    <dbReference type="NCBI Taxonomy" id="1346257"/>
    <lineage>
        <taxon>Eukaryota</taxon>
        <taxon>Fungi</taxon>
        <taxon>Dikarya</taxon>
        <taxon>Ascomycota</taxon>
        <taxon>Pezizomycotina</taxon>
        <taxon>Dothideomycetes</taxon>
        <taxon>Dothideomycetes incertae sedis</taxon>
        <taxon>Patellariales</taxon>
        <taxon>Patellariaceae</taxon>
        <taxon>Patellaria</taxon>
    </lineage>
</organism>
<dbReference type="SUPFAM" id="SSF117281">
    <property type="entry name" value="Kelch motif"/>
    <property type="match status" value="1"/>
</dbReference>
<proteinExistence type="predicted"/>
<evidence type="ECO:0000313" key="5">
    <source>
        <dbReference type="Proteomes" id="UP000799429"/>
    </source>
</evidence>
<gene>
    <name evidence="4" type="ORF">M501DRAFT_1021749</name>
</gene>
<protein>
    <submittedName>
        <fullName evidence="4">Galactose oxidase</fullName>
    </submittedName>
</protein>
<accession>A0A9P4VX50</accession>
<evidence type="ECO:0000313" key="4">
    <source>
        <dbReference type="EMBL" id="KAF2843434.1"/>
    </source>
</evidence>
<feature type="compositionally biased region" description="Polar residues" evidence="3">
    <location>
        <begin position="185"/>
        <end position="194"/>
    </location>
</feature>
<evidence type="ECO:0000256" key="1">
    <source>
        <dbReference type="ARBA" id="ARBA00022737"/>
    </source>
</evidence>
<feature type="region of interest" description="Disordered" evidence="3">
    <location>
        <begin position="185"/>
        <end position="205"/>
    </location>
</feature>
<comment type="caution">
    <text evidence="4">The sequence shown here is derived from an EMBL/GenBank/DDBJ whole genome shotgun (WGS) entry which is preliminary data.</text>
</comment>